<dbReference type="CDD" id="cd11393">
    <property type="entry name" value="bHLH_AtbHLH_like"/>
    <property type="match status" value="1"/>
</dbReference>
<dbReference type="EMBL" id="KZ504092">
    <property type="protein sequence ID" value="PKU59595.1"/>
    <property type="molecule type" value="Genomic_DNA"/>
</dbReference>
<feature type="domain" description="BHLH" evidence="4">
    <location>
        <begin position="82"/>
        <end position="131"/>
    </location>
</feature>
<dbReference type="InterPro" id="IPR011598">
    <property type="entry name" value="bHLH_dom"/>
</dbReference>
<reference evidence="5 6" key="1">
    <citation type="journal article" date="2016" name="Sci. Rep.">
        <title>The Dendrobium catenatum Lindl. genome sequence provides insights into polysaccharide synthase, floral development and adaptive evolution.</title>
        <authorList>
            <person name="Zhang G.Q."/>
            <person name="Xu Q."/>
            <person name="Bian C."/>
            <person name="Tsai W.C."/>
            <person name="Yeh C.M."/>
            <person name="Liu K.W."/>
            <person name="Yoshida K."/>
            <person name="Zhang L.S."/>
            <person name="Chang S.B."/>
            <person name="Chen F."/>
            <person name="Shi Y."/>
            <person name="Su Y.Y."/>
            <person name="Zhang Y.Q."/>
            <person name="Chen L.J."/>
            <person name="Yin Y."/>
            <person name="Lin M."/>
            <person name="Huang H."/>
            <person name="Deng H."/>
            <person name="Wang Z.W."/>
            <person name="Zhu S.L."/>
            <person name="Zhao X."/>
            <person name="Deng C."/>
            <person name="Niu S.C."/>
            <person name="Huang J."/>
            <person name="Wang M."/>
            <person name="Liu G.H."/>
            <person name="Yang H.J."/>
            <person name="Xiao X.J."/>
            <person name="Hsiao Y.Y."/>
            <person name="Wu W.L."/>
            <person name="Chen Y.Y."/>
            <person name="Mitsuda N."/>
            <person name="Ohme-Takagi M."/>
            <person name="Luo Y.B."/>
            <person name="Van de Peer Y."/>
            <person name="Liu Z.J."/>
        </authorList>
    </citation>
    <scope>NUCLEOTIDE SEQUENCE [LARGE SCALE GENOMIC DNA]</scope>
    <source>
        <tissue evidence="5">The whole plant</tissue>
    </source>
</reference>
<evidence type="ECO:0000313" key="6">
    <source>
        <dbReference type="Proteomes" id="UP000233837"/>
    </source>
</evidence>
<evidence type="ECO:0000256" key="2">
    <source>
        <dbReference type="ARBA" id="ARBA00023015"/>
    </source>
</evidence>
<dbReference type="SUPFAM" id="SSF47459">
    <property type="entry name" value="HLH, helix-loop-helix DNA-binding domain"/>
    <property type="match status" value="1"/>
</dbReference>
<dbReference type="PANTHER" id="PTHR33124:SF51">
    <property type="entry name" value="BHLH DOMAIN-CONTAINING PROTEIN"/>
    <property type="match status" value="1"/>
</dbReference>
<evidence type="ECO:0000313" key="5">
    <source>
        <dbReference type="EMBL" id="PKU59595.1"/>
    </source>
</evidence>
<dbReference type="InterPro" id="IPR045239">
    <property type="entry name" value="bHLH95_bHLH"/>
</dbReference>
<dbReference type="InterPro" id="IPR044660">
    <property type="entry name" value="IBH1-like"/>
</dbReference>
<dbReference type="AlphaFoldDB" id="A0A2I0V850"/>
<organism evidence="5 6">
    <name type="scientific">Dendrobium catenatum</name>
    <dbReference type="NCBI Taxonomy" id="906689"/>
    <lineage>
        <taxon>Eukaryota</taxon>
        <taxon>Viridiplantae</taxon>
        <taxon>Streptophyta</taxon>
        <taxon>Embryophyta</taxon>
        <taxon>Tracheophyta</taxon>
        <taxon>Spermatophyta</taxon>
        <taxon>Magnoliopsida</taxon>
        <taxon>Liliopsida</taxon>
        <taxon>Asparagales</taxon>
        <taxon>Orchidaceae</taxon>
        <taxon>Epidendroideae</taxon>
        <taxon>Malaxideae</taxon>
        <taxon>Dendrobiinae</taxon>
        <taxon>Dendrobium</taxon>
    </lineage>
</organism>
<dbReference type="PROSITE" id="PS50888">
    <property type="entry name" value="BHLH"/>
    <property type="match status" value="1"/>
</dbReference>
<keyword evidence="2" id="KW-0805">Transcription regulation</keyword>
<comment type="similarity">
    <text evidence="1">Belongs to the bHLH protein family.</text>
</comment>
<dbReference type="GO" id="GO:0006355">
    <property type="term" value="P:regulation of DNA-templated transcription"/>
    <property type="evidence" value="ECO:0007669"/>
    <property type="project" value="InterPro"/>
</dbReference>
<gene>
    <name evidence="5" type="primary">BHLH147</name>
    <name evidence="5" type="ORF">MA16_Dca017158</name>
</gene>
<accession>A0A2I0V850</accession>
<proteinExistence type="inferred from homology"/>
<keyword evidence="3" id="KW-0804">Transcription</keyword>
<evidence type="ECO:0000259" key="4">
    <source>
        <dbReference type="PROSITE" id="PS50888"/>
    </source>
</evidence>
<evidence type="ECO:0000256" key="3">
    <source>
        <dbReference type="ARBA" id="ARBA00023163"/>
    </source>
</evidence>
<name>A0A2I0V850_9ASPA</name>
<dbReference type="InterPro" id="IPR036638">
    <property type="entry name" value="HLH_DNA-bd_sf"/>
</dbReference>
<dbReference type="Proteomes" id="UP000233837">
    <property type="component" value="Unassembled WGS sequence"/>
</dbReference>
<reference evidence="5 6" key="2">
    <citation type="journal article" date="2017" name="Nature">
        <title>The Apostasia genome and the evolution of orchids.</title>
        <authorList>
            <person name="Zhang G.Q."/>
            <person name="Liu K.W."/>
            <person name="Li Z."/>
            <person name="Lohaus R."/>
            <person name="Hsiao Y.Y."/>
            <person name="Niu S.C."/>
            <person name="Wang J.Y."/>
            <person name="Lin Y.C."/>
            <person name="Xu Q."/>
            <person name="Chen L.J."/>
            <person name="Yoshida K."/>
            <person name="Fujiwara S."/>
            <person name="Wang Z.W."/>
            <person name="Zhang Y.Q."/>
            <person name="Mitsuda N."/>
            <person name="Wang M."/>
            <person name="Liu G.H."/>
            <person name="Pecoraro L."/>
            <person name="Huang H.X."/>
            <person name="Xiao X.J."/>
            <person name="Lin M."/>
            <person name="Wu X.Y."/>
            <person name="Wu W.L."/>
            <person name="Chen Y.Y."/>
            <person name="Chang S.B."/>
            <person name="Sakamoto S."/>
            <person name="Ohme-Takagi M."/>
            <person name="Yagi M."/>
            <person name="Zeng S.J."/>
            <person name="Shen C.Y."/>
            <person name="Yeh C.M."/>
            <person name="Luo Y.B."/>
            <person name="Tsai W.C."/>
            <person name="Van de Peer Y."/>
            <person name="Liu Z.J."/>
        </authorList>
    </citation>
    <scope>NUCLEOTIDE SEQUENCE [LARGE SCALE GENOMIC DNA]</scope>
    <source>
        <tissue evidence="5">The whole plant</tissue>
    </source>
</reference>
<evidence type="ECO:0000256" key="1">
    <source>
        <dbReference type="ARBA" id="ARBA00005510"/>
    </source>
</evidence>
<protein>
    <submittedName>
        <fullName evidence="5">Transcription factor bHLH147</fullName>
    </submittedName>
</protein>
<keyword evidence="6" id="KW-1185">Reference proteome</keyword>
<dbReference type="PANTHER" id="PTHR33124">
    <property type="entry name" value="TRANSCRIPTION FACTOR IBH1-LIKE 1"/>
    <property type="match status" value="1"/>
</dbReference>
<sequence>MSKWQSKKQQWIYGRRLLEALRSARSGRTGPLVIKKAADSALALSVRGQSRWSRAILFGPCRGGKPKLKLKACSKIPRHRPFLSAGKLVAAQTKGRKVRDRLRVLSRLVPGCKKLPAASVLSETADYVAALQMQVGLVNTMRVLAEVLSTSAVVATRGDGELGVEELR</sequence>
<dbReference type="GO" id="GO:0046983">
    <property type="term" value="F:protein dimerization activity"/>
    <property type="evidence" value="ECO:0007669"/>
    <property type="project" value="InterPro"/>
</dbReference>